<organism evidence="1">
    <name type="scientific">uncultured Caudovirales phage</name>
    <dbReference type="NCBI Taxonomy" id="2100421"/>
    <lineage>
        <taxon>Viruses</taxon>
        <taxon>Duplodnaviria</taxon>
        <taxon>Heunggongvirae</taxon>
        <taxon>Uroviricota</taxon>
        <taxon>Caudoviricetes</taxon>
        <taxon>Peduoviridae</taxon>
        <taxon>Maltschvirus</taxon>
        <taxon>Maltschvirus maltsch</taxon>
    </lineage>
</organism>
<name>A0A6J5KYQ1_9CAUD</name>
<proteinExistence type="predicted"/>
<protein>
    <submittedName>
        <fullName evidence="1">Uncharacterized protein</fullName>
    </submittedName>
</protein>
<reference evidence="1" key="1">
    <citation type="submission" date="2020-04" db="EMBL/GenBank/DDBJ databases">
        <authorList>
            <person name="Chiriac C."/>
            <person name="Salcher M."/>
            <person name="Ghai R."/>
            <person name="Kavagutti S V."/>
        </authorList>
    </citation>
    <scope>NUCLEOTIDE SEQUENCE</scope>
</reference>
<sequence length="67" mass="7930">MNDEYVIREVIKYYEDFDYPFSYTVAGALDAKSDVSKEWKNLFIAYKNGEFTPADCRFMFDFIGESK</sequence>
<dbReference type="EMBL" id="LR796208">
    <property type="protein sequence ID" value="CAB4127181.1"/>
    <property type="molecule type" value="Genomic_DNA"/>
</dbReference>
<accession>A0A6J5KYQ1</accession>
<gene>
    <name evidence="1" type="ORF">UFOVP84_66</name>
</gene>
<evidence type="ECO:0000313" key="1">
    <source>
        <dbReference type="EMBL" id="CAB4127181.1"/>
    </source>
</evidence>